<name>A0A2V3PJL0_9BACT</name>
<proteinExistence type="predicted"/>
<evidence type="ECO:0000259" key="1">
    <source>
        <dbReference type="Pfam" id="PF13439"/>
    </source>
</evidence>
<protein>
    <submittedName>
        <fullName evidence="2">Glycosyltransferase involved in cell wall biosynthesis</fullName>
    </submittedName>
</protein>
<feature type="domain" description="Glycosyltransferase subfamily 4-like N-terminal" evidence="1">
    <location>
        <begin position="12"/>
        <end position="163"/>
    </location>
</feature>
<keyword evidence="2" id="KW-0808">Transferase</keyword>
<dbReference type="AlphaFoldDB" id="A0A2V3PJL0"/>
<reference evidence="2 3" key="1">
    <citation type="submission" date="2018-03" db="EMBL/GenBank/DDBJ databases">
        <title>Genomic Encyclopedia of Archaeal and Bacterial Type Strains, Phase II (KMG-II): from individual species to whole genera.</title>
        <authorList>
            <person name="Goeker M."/>
        </authorList>
    </citation>
    <scope>NUCLEOTIDE SEQUENCE [LARGE SCALE GENOMIC DNA]</scope>
    <source>
        <strain evidence="2 3">DSM 100214</strain>
    </source>
</reference>
<dbReference type="Pfam" id="PF13439">
    <property type="entry name" value="Glyco_transf_4"/>
    <property type="match status" value="1"/>
</dbReference>
<dbReference type="RefSeq" id="WP_110312019.1">
    <property type="nucleotide sequence ID" value="NZ_QICL01000028.1"/>
</dbReference>
<evidence type="ECO:0000313" key="2">
    <source>
        <dbReference type="EMBL" id="PXV60958.1"/>
    </source>
</evidence>
<dbReference type="SUPFAM" id="SSF53756">
    <property type="entry name" value="UDP-Glycosyltransferase/glycogen phosphorylase"/>
    <property type="match status" value="1"/>
</dbReference>
<dbReference type="PANTHER" id="PTHR45947">
    <property type="entry name" value="SULFOQUINOVOSYL TRANSFERASE SQD2"/>
    <property type="match status" value="1"/>
</dbReference>
<dbReference type="GO" id="GO:0016757">
    <property type="term" value="F:glycosyltransferase activity"/>
    <property type="evidence" value="ECO:0007669"/>
    <property type="project" value="TreeGrafter"/>
</dbReference>
<sequence>MRIFQVITVSEFGGAQSVVANLVQGLNDDDEVFILYGGNGEAWKPLTRKVNLIKICEHRKEVSWKDMFLVFKLLRLRLKYKPDVVHLHSSKMGAIGRIVFNPKTIVYSVHGFDSIRKAFRKFLIVERLLKNRAAKIVGVSQYDVDCLREEGISHNVELVYNGVADHKADDTASLEDSSLKRKIEDIRGKYSKVIMCVSRISAQKKFDLFLDIAKEKSEYAFIWIGNKEIINDLPSNVFCLGETHSAYIYFRYADVFILPSNYEGLPISLLEALSFGIPVVASDVGGIGEVLDGKNGFAVENNVLSFTSKIDYVLDDSRNQVMRLNARDSYLKNFTIDKMVKGYTSIFKAIYNKGKRS</sequence>
<evidence type="ECO:0000313" key="3">
    <source>
        <dbReference type="Proteomes" id="UP000247973"/>
    </source>
</evidence>
<dbReference type="InterPro" id="IPR028098">
    <property type="entry name" value="Glyco_trans_4-like_N"/>
</dbReference>
<gene>
    <name evidence="2" type="ORF">CLV62_12846</name>
</gene>
<dbReference type="Gene3D" id="3.40.50.2000">
    <property type="entry name" value="Glycogen Phosphorylase B"/>
    <property type="match status" value="2"/>
</dbReference>
<keyword evidence="3" id="KW-1185">Reference proteome</keyword>
<organism evidence="2 3">
    <name type="scientific">Dysgonomonas alginatilytica</name>
    <dbReference type="NCBI Taxonomy" id="1605892"/>
    <lineage>
        <taxon>Bacteria</taxon>
        <taxon>Pseudomonadati</taxon>
        <taxon>Bacteroidota</taxon>
        <taxon>Bacteroidia</taxon>
        <taxon>Bacteroidales</taxon>
        <taxon>Dysgonomonadaceae</taxon>
        <taxon>Dysgonomonas</taxon>
    </lineage>
</organism>
<dbReference type="InterPro" id="IPR050194">
    <property type="entry name" value="Glycosyltransferase_grp1"/>
</dbReference>
<accession>A0A2V3PJL0</accession>
<dbReference type="PANTHER" id="PTHR45947:SF3">
    <property type="entry name" value="SULFOQUINOVOSYL TRANSFERASE SQD2"/>
    <property type="match status" value="1"/>
</dbReference>
<dbReference type="Proteomes" id="UP000247973">
    <property type="component" value="Unassembled WGS sequence"/>
</dbReference>
<comment type="caution">
    <text evidence="2">The sequence shown here is derived from an EMBL/GenBank/DDBJ whole genome shotgun (WGS) entry which is preliminary data.</text>
</comment>
<dbReference type="Pfam" id="PF13692">
    <property type="entry name" value="Glyco_trans_1_4"/>
    <property type="match status" value="1"/>
</dbReference>
<dbReference type="EMBL" id="QICL01000028">
    <property type="protein sequence ID" value="PXV60958.1"/>
    <property type="molecule type" value="Genomic_DNA"/>
</dbReference>
<dbReference type="OrthoDB" id="9806653at2"/>